<dbReference type="InterPro" id="IPR015943">
    <property type="entry name" value="WD40/YVTN_repeat-like_dom_sf"/>
</dbReference>
<feature type="region of interest" description="Disordered" evidence="2">
    <location>
        <begin position="32"/>
        <end position="69"/>
    </location>
</feature>
<dbReference type="EMBL" id="JANVFS010000065">
    <property type="protein sequence ID" value="KAJ4463846.1"/>
    <property type="molecule type" value="Genomic_DNA"/>
</dbReference>
<dbReference type="PANTHER" id="PTHR10039:SF17">
    <property type="entry name" value="FUNGAL STAND N-TERMINAL GOODBYE DOMAIN-CONTAINING PROTEIN-RELATED"/>
    <property type="match status" value="1"/>
</dbReference>
<name>A0A9W8ZQK9_9AGAR</name>
<sequence>MKTRKTEAAPGRLSKLLSPVRSFMNHILRRPRYLDPSTLPPGRLNSPPVTTASSPPISSSSLTSLPRGSDVRVVATSLPPASSRAVAPLRDLNQRDKQPPARKFTGLAGTSWNILRQTLSITKNFSDPFPPLKAAVTGLLMVMDYVEKVNDVQTDFGELAVRMEGLNTLLQRYQNQEGDLPVSVSTRLNNFARALNSQIEVIYDKMRRGVVKRTLEAPDDSQEIVRILRTLAALVDGFTIETTLSTDINVEAIRSVSTQFGNFTQGIPRVNSHDVLCPVLSALCDPEGYPEEYKGCLPGTCRASLHTAVENLKLSFDSNVNQKFWLTGVAGSGKSTISTSLATTLRAEGVTVATFFCKRDQASRRDPRRVIPTLAWYLASTFPGFREKLGPTLLELKEGRRALPSNPTAQLDTLILEPLQGLVMSYGSHSSPSISSPIVILIDALDESDDHSRHLLVDAFISDSIGFPIGVSVVLVSRKTWDLQKKLQGLPILLDLDQRLHNPSMDSDIRLYLENRLRDIRDQQEEEPNWPSEFEVSSLTKRADGLFIWAVIACNFIEQPSCRDELSRLLKTNVVVGIDDLYAHALGSEFSKMQGKVAWLEDYRTIMGCIICSISPLSPVDIACLIARPLNVVNATLSILQPLLYRDEKHLVRLVHASLADFLLDEGRSQQLWVAHSYLHATLSRGCLNALIQFSQESSSLLDLKALSHPSSFIHIRYDEIPSHIQYSSAFWASHLNQAHLGEIELSQISHIVETFLKTSFLSWVEILSILHTVANGLHSLEILCKWAQEQKVSFQNLASDSHYFLETFRVPIQNSPAHIYISALPWAPPASLIAQIYLQKLDPERCNLPVVLSGLPFSWPSDYSLNTLGLNMEEISGEHTNGFLMFSPDGTLLAHATGQELRVWEVQSGLLICGPLLHNSKILALEVSADNRYIASAAMSITDHSYDLSLNVVVFRITTETMSPVFFRGIKVATVPEQTTMKFMVFSTDNKQLHTVTDYLDFGQEMDTWYIETGEPIKPSPQYTLPPSNLQSTKKAIFEHATGWLLNDNHFGASSAYCFIPYYAWNIRNIMLQLPCATAVHESSVIALVFDTNPIIVQFPKDWETEDIRSRSNSMSSVSTSSDMAREVFSWNPKYKASFSSISLETPSQPTDGFQEPINVSQERNEDDFGHESFDGNLESSYANPSFFGLDEAAIFARYQSLLTDIRFSELCENFVTQNDERSMVFSSEVQYFSEDPVSMPYIYILGELPPDVSLWVPQQDKGETSEQLRFRFIPCHLDEVAGVKHFIVLGQRGFWPVYIIFDSHGRNEKR</sequence>
<dbReference type="GO" id="GO:0007166">
    <property type="term" value="P:cell surface receptor signaling pathway"/>
    <property type="evidence" value="ECO:0007669"/>
    <property type="project" value="InterPro"/>
</dbReference>
<dbReference type="Gene3D" id="1.20.930.20">
    <property type="entry name" value="Adaptor protein Cbl, N-terminal domain"/>
    <property type="match status" value="1"/>
</dbReference>
<dbReference type="InterPro" id="IPR059179">
    <property type="entry name" value="MLKL-like_MCAfunc"/>
</dbReference>
<evidence type="ECO:0000313" key="4">
    <source>
        <dbReference type="EMBL" id="KAJ4463846.1"/>
    </source>
</evidence>
<evidence type="ECO:0000256" key="1">
    <source>
        <dbReference type="ARBA" id="ARBA00022737"/>
    </source>
</evidence>
<reference evidence="4" key="1">
    <citation type="submission" date="2022-08" db="EMBL/GenBank/DDBJ databases">
        <authorList>
            <consortium name="DOE Joint Genome Institute"/>
            <person name="Min B."/>
            <person name="Riley R."/>
            <person name="Sierra-Patev S."/>
            <person name="Naranjo-Ortiz M."/>
            <person name="Looney B."/>
            <person name="Konkel Z."/>
            <person name="Slot J.C."/>
            <person name="Sakamoto Y."/>
            <person name="Steenwyk J.L."/>
            <person name="Rokas A."/>
            <person name="Carro J."/>
            <person name="Camarero S."/>
            <person name="Ferreira P."/>
            <person name="Molpeceres G."/>
            <person name="Ruiz-Duenas F.J."/>
            <person name="Serrano A."/>
            <person name="Henrissat B."/>
            <person name="Drula E."/>
            <person name="Hughes K.W."/>
            <person name="Mata J.L."/>
            <person name="Ishikawa N.K."/>
            <person name="Vargas-Isla R."/>
            <person name="Ushijima S."/>
            <person name="Smith C.A."/>
            <person name="Ahrendt S."/>
            <person name="Andreopoulos W."/>
            <person name="He G."/>
            <person name="Labutti K."/>
            <person name="Lipzen A."/>
            <person name="Ng V."/>
            <person name="Sandor L."/>
            <person name="Barry K."/>
            <person name="Martinez A.T."/>
            <person name="Xiao Y."/>
            <person name="Gibbons J.G."/>
            <person name="Terashima K."/>
            <person name="Hibbett D.S."/>
            <person name="Grigoriev I.V."/>
        </authorList>
    </citation>
    <scope>NUCLEOTIDE SEQUENCE</scope>
    <source>
        <strain evidence="4">Sp2 HRB7682 ss15</strain>
    </source>
</reference>
<dbReference type="PANTHER" id="PTHR10039">
    <property type="entry name" value="AMELOGENIN"/>
    <property type="match status" value="1"/>
</dbReference>
<dbReference type="Gene3D" id="2.130.10.10">
    <property type="entry name" value="YVTN repeat-like/Quinoprotein amine dehydrogenase"/>
    <property type="match status" value="1"/>
</dbReference>
<dbReference type="InterPro" id="IPR036537">
    <property type="entry name" value="Adaptor_Cbl_N_dom_sf"/>
</dbReference>
<protein>
    <recommendedName>
        <fullName evidence="3">Nephrocystin 3-like N-terminal domain-containing protein</fullName>
    </recommendedName>
</protein>
<dbReference type="Pfam" id="PF24883">
    <property type="entry name" value="NPHP3_N"/>
    <property type="match status" value="1"/>
</dbReference>
<proteinExistence type="predicted"/>
<dbReference type="InterPro" id="IPR056884">
    <property type="entry name" value="NPHP3-like_N"/>
</dbReference>
<reference evidence="4" key="2">
    <citation type="journal article" date="2023" name="Proc. Natl. Acad. Sci. U.S.A.">
        <title>A global phylogenomic analysis of the shiitake genus Lentinula.</title>
        <authorList>
            <person name="Sierra-Patev S."/>
            <person name="Min B."/>
            <person name="Naranjo-Ortiz M."/>
            <person name="Looney B."/>
            <person name="Konkel Z."/>
            <person name="Slot J.C."/>
            <person name="Sakamoto Y."/>
            <person name="Steenwyk J.L."/>
            <person name="Rokas A."/>
            <person name="Carro J."/>
            <person name="Camarero S."/>
            <person name="Ferreira P."/>
            <person name="Molpeceres G."/>
            <person name="Ruiz-Duenas F.J."/>
            <person name="Serrano A."/>
            <person name="Henrissat B."/>
            <person name="Drula E."/>
            <person name="Hughes K.W."/>
            <person name="Mata J.L."/>
            <person name="Ishikawa N.K."/>
            <person name="Vargas-Isla R."/>
            <person name="Ushijima S."/>
            <person name="Smith C.A."/>
            <person name="Donoghue J."/>
            <person name="Ahrendt S."/>
            <person name="Andreopoulos W."/>
            <person name="He G."/>
            <person name="LaButti K."/>
            <person name="Lipzen A."/>
            <person name="Ng V."/>
            <person name="Riley R."/>
            <person name="Sandor L."/>
            <person name="Barry K."/>
            <person name="Martinez A.T."/>
            <person name="Xiao Y."/>
            <person name="Gibbons J.G."/>
            <person name="Terashima K."/>
            <person name="Grigoriev I.V."/>
            <person name="Hibbett D."/>
        </authorList>
    </citation>
    <scope>NUCLEOTIDE SEQUENCE</scope>
    <source>
        <strain evidence="4">Sp2 HRB7682 ss15</strain>
    </source>
</reference>
<gene>
    <name evidence="4" type="ORF">C8J55DRAFT_530976</name>
</gene>
<evidence type="ECO:0000259" key="3">
    <source>
        <dbReference type="Pfam" id="PF24883"/>
    </source>
</evidence>
<dbReference type="Proteomes" id="UP001150238">
    <property type="component" value="Unassembled WGS sequence"/>
</dbReference>
<dbReference type="SUPFAM" id="SSF82171">
    <property type="entry name" value="DPP6 N-terminal domain-like"/>
    <property type="match status" value="1"/>
</dbReference>
<accession>A0A9W8ZQK9</accession>
<comment type="caution">
    <text evidence="4">The sequence shown here is derived from an EMBL/GenBank/DDBJ whole genome shotgun (WGS) entry which is preliminary data.</text>
</comment>
<feature type="domain" description="Nephrocystin 3-like N-terminal" evidence="3">
    <location>
        <begin position="317"/>
        <end position="478"/>
    </location>
</feature>
<dbReference type="SUPFAM" id="SSF52540">
    <property type="entry name" value="P-loop containing nucleoside triphosphate hydrolases"/>
    <property type="match status" value="1"/>
</dbReference>
<evidence type="ECO:0000313" key="5">
    <source>
        <dbReference type="Proteomes" id="UP001150238"/>
    </source>
</evidence>
<dbReference type="CDD" id="cd21037">
    <property type="entry name" value="MLKL_NTD"/>
    <property type="match status" value="1"/>
</dbReference>
<evidence type="ECO:0000256" key="2">
    <source>
        <dbReference type="SAM" id="MobiDB-lite"/>
    </source>
</evidence>
<organism evidence="4 5">
    <name type="scientific">Lentinula lateritia</name>
    <dbReference type="NCBI Taxonomy" id="40482"/>
    <lineage>
        <taxon>Eukaryota</taxon>
        <taxon>Fungi</taxon>
        <taxon>Dikarya</taxon>
        <taxon>Basidiomycota</taxon>
        <taxon>Agaricomycotina</taxon>
        <taxon>Agaricomycetes</taxon>
        <taxon>Agaricomycetidae</taxon>
        <taxon>Agaricales</taxon>
        <taxon>Marasmiineae</taxon>
        <taxon>Omphalotaceae</taxon>
        <taxon>Lentinula</taxon>
    </lineage>
</organism>
<dbReference type="Gene3D" id="3.40.50.300">
    <property type="entry name" value="P-loop containing nucleotide triphosphate hydrolases"/>
    <property type="match status" value="1"/>
</dbReference>
<feature type="compositionally biased region" description="Low complexity" evidence="2">
    <location>
        <begin position="46"/>
        <end position="66"/>
    </location>
</feature>
<keyword evidence="1" id="KW-0677">Repeat</keyword>
<dbReference type="InterPro" id="IPR027417">
    <property type="entry name" value="P-loop_NTPase"/>
</dbReference>